<organism evidence="2 3">
    <name type="scientific">Reticulomyxa filosa</name>
    <dbReference type="NCBI Taxonomy" id="46433"/>
    <lineage>
        <taxon>Eukaryota</taxon>
        <taxon>Sar</taxon>
        <taxon>Rhizaria</taxon>
        <taxon>Retaria</taxon>
        <taxon>Foraminifera</taxon>
        <taxon>Monothalamids</taxon>
        <taxon>Reticulomyxidae</taxon>
        <taxon>Reticulomyxa</taxon>
    </lineage>
</organism>
<feature type="domain" description="VPS9" evidence="1">
    <location>
        <begin position="10"/>
        <end position="150"/>
    </location>
</feature>
<dbReference type="GO" id="GO:0005829">
    <property type="term" value="C:cytosol"/>
    <property type="evidence" value="ECO:0007669"/>
    <property type="project" value="TreeGrafter"/>
</dbReference>
<sequence>MKKVVERRTRNKYHMLVHKLSKLIGKQQKDFGIPEKDQRNDGWKAAIAKLKTLKQLHLPLDMIQCFMLTAAAIHNNKKSEQPIDADHFINIAIYVYVKSSTVKTPAITEAELLFIEGLMDKQTAMSEGGYYFTVFRSVVNWIYAFEEKKE</sequence>
<dbReference type="InterPro" id="IPR003123">
    <property type="entry name" value="VPS9"/>
</dbReference>
<dbReference type="PANTHER" id="PTHR23101">
    <property type="entry name" value="RAB GDP/GTP EXCHANGE FACTOR"/>
    <property type="match status" value="1"/>
</dbReference>
<proteinExistence type="predicted"/>
<dbReference type="GO" id="GO:0016192">
    <property type="term" value="P:vesicle-mediated transport"/>
    <property type="evidence" value="ECO:0007669"/>
    <property type="project" value="InterPro"/>
</dbReference>
<dbReference type="GO" id="GO:0030139">
    <property type="term" value="C:endocytic vesicle"/>
    <property type="evidence" value="ECO:0007669"/>
    <property type="project" value="TreeGrafter"/>
</dbReference>
<comment type="caution">
    <text evidence="2">The sequence shown here is derived from an EMBL/GenBank/DDBJ whole genome shotgun (WGS) entry which is preliminary data.</text>
</comment>
<dbReference type="GO" id="GO:0005085">
    <property type="term" value="F:guanyl-nucleotide exchange factor activity"/>
    <property type="evidence" value="ECO:0007669"/>
    <property type="project" value="InterPro"/>
</dbReference>
<gene>
    <name evidence="2" type="ORF">RFI_18526</name>
</gene>
<dbReference type="PANTHER" id="PTHR23101:SF104">
    <property type="entry name" value="PROTEIN SPRINT"/>
    <property type="match status" value="1"/>
</dbReference>
<name>X6MZ11_RETFI</name>
<evidence type="ECO:0000313" key="3">
    <source>
        <dbReference type="Proteomes" id="UP000023152"/>
    </source>
</evidence>
<evidence type="ECO:0000259" key="1">
    <source>
        <dbReference type="PROSITE" id="PS51205"/>
    </source>
</evidence>
<protein>
    <submittedName>
        <fullName evidence="2">Vacuolar sorting protein 9 domain-containing protein</fullName>
    </submittedName>
</protein>
<dbReference type="EMBL" id="ASPP01014500">
    <property type="protein sequence ID" value="ETO18729.1"/>
    <property type="molecule type" value="Genomic_DNA"/>
</dbReference>
<dbReference type="PROSITE" id="PS51205">
    <property type="entry name" value="VPS9"/>
    <property type="match status" value="1"/>
</dbReference>
<dbReference type="InterPro" id="IPR045046">
    <property type="entry name" value="Vps9-like"/>
</dbReference>
<dbReference type="SUPFAM" id="SSF109993">
    <property type="entry name" value="VPS9 domain"/>
    <property type="match status" value="1"/>
</dbReference>
<dbReference type="Gene3D" id="1.20.1050.80">
    <property type="entry name" value="VPS9 domain"/>
    <property type="match status" value="1"/>
</dbReference>
<dbReference type="InterPro" id="IPR037191">
    <property type="entry name" value="VPS9_dom_sf"/>
</dbReference>
<evidence type="ECO:0000313" key="2">
    <source>
        <dbReference type="EMBL" id="ETO18729.1"/>
    </source>
</evidence>
<dbReference type="GO" id="GO:0031267">
    <property type="term" value="F:small GTPase binding"/>
    <property type="evidence" value="ECO:0007669"/>
    <property type="project" value="TreeGrafter"/>
</dbReference>
<dbReference type="Proteomes" id="UP000023152">
    <property type="component" value="Unassembled WGS sequence"/>
</dbReference>
<dbReference type="AlphaFoldDB" id="X6MZ11"/>
<keyword evidence="3" id="KW-1185">Reference proteome</keyword>
<dbReference type="Pfam" id="PF02204">
    <property type="entry name" value="VPS9"/>
    <property type="match status" value="1"/>
</dbReference>
<reference evidence="2 3" key="1">
    <citation type="journal article" date="2013" name="Curr. Biol.">
        <title>The Genome of the Foraminiferan Reticulomyxa filosa.</title>
        <authorList>
            <person name="Glockner G."/>
            <person name="Hulsmann N."/>
            <person name="Schleicher M."/>
            <person name="Noegel A.A."/>
            <person name="Eichinger L."/>
            <person name="Gallinger C."/>
            <person name="Pawlowski J."/>
            <person name="Sierra R."/>
            <person name="Euteneuer U."/>
            <person name="Pillet L."/>
            <person name="Moustafa A."/>
            <person name="Platzer M."/>
            <person name="Groth M."/>
            <person name="Szafranski K."/>
            <person name="Schliwa M."/>
        </authorList>
    </citation>
    <scope>NUCLEOTIDE SEQUENCE [LARGE SCALE GENOMIC DNA]</scope>
</reference>
<dbReference type="OrthoDB" id="18687at2759"/>
<accession>X6MZ11</accession>